<dbReference type="SUPFAM" id="SSF54001">
    <property type="entry name" value="Cysteine proteinases"/>
    <property type="match status" value="1"/>
</dbReference>
<dbReference type="PANTHER" id="PTHR21646:SF10">
    <property type="entry name" value="UBIQUITIN CARBOXYL-TERMINAL HYDROLASE 14"/>
    <property type="match status" value="1"/>
</dbReference>
<dbReference type="PROSITE" id="PS50271">
    <property type="entry name" value="ZF_UBP"/>
    <property type="match status" value="1"/>
</dbReference>
<dbReference type="InterPro" id="IPR028889">
    <property type="entry name" value="USP"/>
</dbReference>
<sequence length="435" mass="49406">MILFCEFSYDHDIQVPKLQYLDQNRAKHLTHKHTMIPEQEKTGDGPEKKITRLAIGVEGGFDPECGKPKFTYSDHYNVVVLPGLHQFPYPDPALPEQVKNPYKRSLMPSPHLNWLKWPPYKVPGTVEHYRETGYPLAVKLGTITADGKADVYSYAEDDMVIDPHLVEHLKHFGINIQQMQKTEKSMVELELELNQRSGEWTALQEAGSELRPLAGPGLTGINNLGNTCYINSVMQVLFRIPDFVRRFVEGAPEIFATFPEDPVNDFNVQTAKLGVGLLSGRYARLEEGGSQAGISPHMFRNLVGKDHPEFMTKRQQDAHEFYLHFLNLLESRHKSNPAEALTLRVEERVRCGESGRVRYTRRSERHIPLPVPLAAADNAAAVRDYEQKRAQAEHSGQKLMTPASFPDYLLVQLKFTIRRTGHQLNWMSASTCPGR</sequence>
<dbReference type="EMBL" id="BGZK01001595">
    <property type="protein sequence ID" value="GBP82953.1"/>
    <property type="molecule type" value="Genomic_DNA"/>
</dbReference>
<dbReference type="Gene3D" id="3.30.40.10">
    <property type="entry name" value="Zinc/RING finger domain, C3HC4 (zinc finger)"/>
    <property type="match status" value="1"/>
</dbReference>
<dbReference type="PROSITE" id="PS00972">
    <property type="entry name" value="USP_1"/>
    <property type="match status" value="1"/>
</dbReference>
<dbReference type="GO" id="GO:0004843">
    <property type="term" value="F:cysteine-type deubiquitinase activity"/>
    <property type="evidence" value="ECO:0007669"/>
    <property type="project" value="UniProtKB-EC"/>
</dbReference>
<dbReference type="InterPro" id="IPR050185">
    <property type="entry name" value="Ub_carboxyl-term_hydrolase"/>
</dbReference>
<keyword evidence="3" id="KW-0479">Metal-binding</keyword>
<dbReference type="PANTHER" id="PTHR21646">
    <property type="entry name" value="UBIQUITIN CARBOXYL-TERMINAL HYDROLASE"/>
    <property type="match status" value="1"/>
</dbReference>
<dbReference type="InterPro" id="IPR038765">
    <property type="entry name" value="Papain-like_cys_pep_sf"/>
</dbReference>
<evidence type="ECO:0000256" key="1">
    <source>
        <dbReference type="ARBA" id="ARBA00000707"/>
    </source>
</evidence>
<dbReference type="GO" id="GO:0016579">
    <property type="term" value="P:protein deubiquitination"/>
    <property type="evidence" value="ECO:0007669"/>
    <property type="project" value="InterPro"/>
</dbReference>
<feature type="domain" description="USP" evidence="7">
    <location>
        <begin position="219"/>
        <end position="435"/>
    </location>
</feature>
<dbReference type="EC" id="3.4.19.12" evidence="2"/>
<dbReference type="AlphaFoldDB" id="A0A4C1Z739"/>
<evidence type="ECO:0000256" key="4">
    <source>
        <dbReference type="ARBA" id="ARBA00022771"/>
    </source>
</evidence>
<dbReference type="Proteomes" id="UP000299102">
    <property type="component" value="Unassembled WGS sequence"/>
</dbReference>
<evidence type="ECO:0000313" key="10">
    <source>
        <dbReference type="Proteomes" id="UP000299102"/>
    </source>
</evidence>
<evidence type="ECO:0000259" key="7">
    <source>
        <dbReference type="PROSITE" id="PS50235"/>
    </source>
</evidence>
<proteinExistence type="predicted"/>
<name>A0A4C1Z739_EUMVA</name>
<keyword evidence="5" id="KW-0862">Zinc</keyword>
<dbReference type="GO" id="GO:0008270">
    <property type="term" value="F:zinc ion binding"/>
    <property type="evidence" value="ECO:0007669"/>
    <property type="project" value="UniProtKB-KW"/>
</dbReference>
<dbReference type="STRING" id="151549.A0A4C1Z739"/>
<dbReference type="OrthoDB" id="361536at2759"/>
<dbReference type="Pfam" id="PF00443">
    <property type="entry name" value="UCH"/>
    <property type="match status" value="1"/>
</dbReference>
<comment type="caution">
    <text evidence="9">The sequence shown here is derived from an EMBL/GenBank/DDBJ whole genome shotgun (WGS) entry which is preliminary data.</text>
</comment>
<dbReference type="InterPro" id="IPR018200">
    <property type="entry name" value="USP_CS"/>
</dbReference>
<evidence type="ECO:0000256" key="3">
    <source>
        <dbReference type="ARBA" id="ARBA00022723"/>
    </source>
</evidence>
<evidence type="ECO:0000256" key="6">
    <source>
        <dbReference type="PROSITE-ProRule" id="PRU00502"/>
    </source>
</evidence>
<evidence type="ECO:0000313" key="9">
    <source>
        <dbReference type="EMBL" id="GBP82953.1"/>
    </source>
</evidence>
<keyword evidence="10" id="KW-1185">Reference proteome</keyword>
<dbReference type="Pfam" id="PF02148">
    <property type="entry name" value="zf-UBP"/>
    <property type="match status" value="1"/>
</dbReference>
<accession>A0A4C1Z739</accession>
<dbReference type="InterPro" id="IPR001394">
    <property type="entry name" value="Peptidase_C19_UCH"/>
</dbReference>
<gene>
    <name evidence="9" type="primary">Usp5</name>
    <name evidence="9" type="ORF">EVAR_99744_1</name>
</gene>
<dbReference type="InterPro" id="IPR001607">
    <property type="entry name" value="Znf_UBP"/>
</dbReference>
<comment type="catalytic activity">
    <reaction evidence="1">
        <text>Thiol-dependent hydrolysis of ester, thioester, amide, peptide and isopeptide bonds formed by the C-terminal Gly of ubiquitin (a 76-residue protein attached to proteins as an intracellular targeting signal).</text>
        <dbReference type="EC" id="3.4.19.12"/>
    </reaction>
</comment>
<evidence type="ECO:0000256" key="2">
    <source>
        <dbReference type="ARBA" id="ARBA00012759"/>
    </source>
</evidence>
<dbReference type="InterPro" id="IPR013083">
    <property type="entry name" value="Znf_RING/FYVE/PHD"/>
</dbReference>
<dbReference type="SUPFAM" id="SSF57850">
    <property type="entry name" value="RING/U-box"/>
    <property type="match status" value="1"/>
</dbReference>
<organism evidence="9 10">
    <name type="scientific">Eumeta variegata</name>
    <name type="common">Bagworm moth</name>
    <name type="synonym">Eumeta japonica</name>
    <dbReference type="NCBI Taxonomy" id="151549"/>
    <lineage>
        <taxon>Eukaryota</taxon>
        <taxon>Metazoa</taxon>
        <taxon>Ecdysozoa</taxon>
        <taxon>Arthropoda</taxon>
        <taxon>Hexapoda</taxon>
        <taxon>Insecta</taxon>
        <taxon>Pterygota</taxon>
        <taxon>Neoptera</taxon>
        <taxon>Endopterygota</taxon>
        <taxon>Lepidoptera</taxon>
        <taxon>Glossata</taxon>
        <taxon>Ditrysia</taxon>
        <taxon>Tineoidea</taxon>
        <taxon>Psychidae</taxon>
        <taxon>Oiketicinae</taxon>
        <taxon>Eumeta</taxon>
    </lineage>
</organism>
<dbReference type="PROSITE" id="PS50235">
    <property type="entry name" value="USP_3"/>
    <property type="match status" value="1"/>
</dbReference>
<feature type="domain" description="UBP-type" evidence="8">
    <location>
        <begin position="71"/>
        <end position="176"/>
    </location>
</feature>
<reference evidence="9 10" key="1">
    <citation type="journal article" date="2019" name="Commun. Biol.">
        <title>The bagworm genome reveals a unique fibroin gene that provides high tensile strength.</title>
        <authorList>
            <person name="Kono N."/>
            <person name="Nakamura H."/>
            <person name="Ohtoshi R."/>
            <person name="Tomita M."/>
            <person name="Numata K."/>
            <person name="Arakawa K."/>
        </authorList>
    </citation>
    <scope>NUCLEOTIDE SEQUENCE [LARGE SCALE GENOMIC DNA]</scope>
</reference>
<dbReference type="Gene3D" id="3.90.70.10">
    <property type="entry name" value="Cysteine proteinases"/>
    <property type="match status" value="1"/>
</dbReference>
<keyword evidence="9" id="KW-0378">Hydrolase</keyword>
<evidence type="ECO:0000256" key="5">
    <source>
        <dbReference type="ARBA" id="ARBA00022833"/>
    </source>
</evidence>
<evidence type="ECO:0000259" key="8">
    <source>
        <dbReference type="PROSITE" id="PS50271"/>
    </source>
</evidence>
<keyword evidence="4 6" id="KW-0863">Zinc-finger</keyword>
<protein>
    <recommendedName>
        <fullName evidence="2">ubiquitinyl hydrolase 1</fullName>
        <ecNumber evidence="2">3.4.19.12</ecNumber>
    </recommendedName>
</protein>